<dbReference type="EMBL" id="KV417519">
    <property type="protein sequence ID" value="KZP25683.1"/>
    <property type="molecule type" value="Genomic_DNA"/>
</dbReference>
<keyword evidence="3" id="KW-1185">Reference proteome</keyword>
<gene>
    <name evidence="2" type="ORF">FIBSPDRAFT_1007881</name>
</gene>
<feature type="compositionally biased region" description="Low complexity" evidence="1">
    <location>
        <begin position="293"/>
        <end position="305"/>
    </location>
</feature>
<dbReference type="AlphaFoldDB" id="A0A166P3Q6"/>
<accession>A0A166P3Q6</accession>
<proteinExistence type="predicted"/>
<evidence type="ECO:0000256" key="1">
    <source>
        <dbReference type="SAM" id="MobiDB-lite"/>
    </source>
</evidence>
<feature type="compositionally biased region" description="Basic and acidic residues" evidence="1">
    <location>
        <begin position="185"/>
        <end position="197"/>
    </location>
</feature>
<feature type="compositionally biased region" description="Gly residues" evidence="1">
    <location>
        <begin position="204"/>
        <end position="214"/>
    </location>
</feature>
<evidence type="ECO:0000313" key="2">
    <source>
        <dbReference type="EMBL" id="KZP25683.1"/>
    </source>
</evidence>
<organism evidence="2 3">
    <name type="scientific">Athelia psychrophila</name>
    <dbReference type="NCBI Taxonomy" id="1759441"/>
    <lineage>
        <taxon>Eukaryota</taxon>
        <taxon>Fungi</taxon>
        <taxon>Dikarya</taxon>
        <taxon>Basidiomycota</taxon>
        <taxon>Agaricomycotina</taxon>
        <taxon>Agaricomycetes</taxon>
        <taxon>Agaricomycetidae</taxon>
        <taxon>Atheliales</taxon>
        <taxon>Atheliaceae</taxon>
        <taxon>Athelia</taxon>
    </lineage>
</organism>
<evidence type="ECO:0000313" key="3">
    <source>
        <dbReference type="Proteomes" id="UP000076532"/>
    </source>
</evidence>
<name>A0A166P3Q6_9AGAM</name>
<protein>
    <submittedName>
        <fullName evidence="2">Uncharacterized protein</fullName>
    </submittedName>
</protein>
<dbReference type="Proteomes" id="UP000076532">
    <property type="component" value="Unassembled WGS sequence"/>
</dbReference>
<feature type="region of interest" description="Disordered" evidence="1">
    <location>
        <begin position="283"/>
        <end position="307"/>
    </location>
</feature>
<feature type="compositionally biased region" description="Basic and acidic residues" evidence="1">
    <location>
        <begin position="163"/>
        <end position="177"/>
    </location>
</feature>
<reference evidence="2 3" key="1">
    <citation type="journal article" date="2016" name="Mol. Biol. Evol.">
        <title>Comparative Genomics of Early-Diverging Mushroom-Forming Fungi Provides Insights into the Origins of Lignocellulose Decay Capabilities.</title>
        <authorList>
            <person name="Nagy L.G."/>
            <person name="Riley R."/>
            <person name="Tritt A."/>
            <person name="Adam C."/>
            <person name="Daum C."/>
            <person name="Floudas D."/>
            <person name="Sun H."/>
            <person name="Yadav J.S."/>
            <person name="Pangilinan J."/>
            <person name="Larsson K.H."/>
            <person name="Matsuura K."/>
            <person name="Barry K."/>
            <person name="Labutti K."/>
            <person name="Kuo R."/>
            <person name="Ohm R.A."/>
            <person name="Bhattacharya S.S."/>
            <person name="Shirouzu T."/>
            <person name="Yoshinaga Y."/>
            <person name="Martin F.M."/>
            <person name="Grigoriev I.V."/>
            <person name="Hibbett D.S."/>
        </authorList>
    </citation>
    <scope>NUCLEOTIDE SEQUENCE [LARGE SCALE GENOMIC DNA]</scope>
    <source>
        <strain evidence="2 3">CBS 109695</strain>
    </source>
</reference>
<feature type="compositionally biased region" description="Gly residues" evidence="1">
    <location>
        <begin position="247"/>
        <end position="257"/>
    </location>
</feature>
<sequence length="405" mass="42201">MGQCTLVLLETARDGALSHEVESKEGVSCLCCEHCLLGCLSIPSHATLAAAPLRHQCLASSRLACWALPSRTTTPHCPLAPTHFGPNDLLLTFLDLFLPLAISSCVRSCGSCTTILRAPPRSPPPMAPRPRPGRSRLQTSGRGSTPGARAVPAQARPRGGGECGHEGGDTVGARDECAQAGASEAAHERDGVAREDNLSISGNGNMGNGNGKGRGAPAEGAREHSRESGRGTGKRTGEGEPPAGTGIARGGEGGGGERLMHRSLLPNGECKKPFLHYIPPTCEQRAEDDRKGGATPTAGGAAARPGRGHSPCYNVFMLFGFADAWQVVSTTDPLLDSVEEMLDGPPPEPEQVVPLPDVRKRRAKGSWCRVKAPHPQPAEQQPGPVAVTVAATIHLAGGLHDRPIA</sequence>
<feature type="compositionally biased region" description="Basic and acidic residues" evidence="1">
    <location>
        <begin position="220"/>
        <end position="229"/>
    </location>
</feature>
<feature type="compositionally biased region" description="Pro residues" evidence="1">
    <location>
        <begin position="120"/>
        <end position="130"/>
    </location>
</feature>
<feature type="region of interest" description="Disordered" evidence="1">
    <location>
        <begin position="117"/>
        <end position="262"/>
    </location>
</feature>